<dbReference type="AlphaFoldDB" id="A0A0A0JN86"/>
<evidence type="ECO:0000313" key="2">
    <source>
        <dbReference type="Proteomes" id="UP000030013"/>
    </source>
</evidence>
<proteinExistence type="predicted"/>
<dbReference type="EMBL" id="AVPL01000107">
    <property type="protein sequence ID" value="KGN37076.1"/>
    <property type="molecule type" value="Genomic_DNA"/>
</dbReference>
<protein>
    <submittedName>
        <fullName evidence="1">Uncharacterized protein</fullName>
    </submittedName>
</protein>
<reference evidence="1 2" key="1">
    <citation type="submission" date="2013-08" db="EMBL/GenBank/DDBJ databases">
        <title>The genome sequence of Knoellia aerolata.</title>
        <authorList>
            <person name="Zhu W."/>
            <person name="Wang G."/>
        </authorList>
    </citation>
    <scope>NUCLEOTIDE SEQUENCE [LARGE SCALE GENOMIC DNA]</scope>
    <source>
        <strain evidence="1 2">DSM 18566</strain>
    </source>
</reference>
<organism evidence="1 2">
    <name type="scientific">Knoellia aerolata DSM 18566</name>
    <dbReference type="NCBI Taxonomy" id="1385519"/>
    <lineage>
        <taxon>Bacteria</taxon>
        <taxon>Bacillati</taxon>
        <taxon>Actinomycetota</taxon>
        <taxon>Actinomycetes</taxon>
        <taxon>Micrococcales</taxon>
        <taxon>Intrasporangiaceae</taxon>
        <taxon>Knoellia</taxon>
    </lineage>
</organism>
<dbReference type="Proteomes" id="UP000030013">
    <property type="component" value="Unassembled WGS sequence"/>
</dbReference>
<comment type="caution">
    <text evidence="1">The sequence shown here is derived from an EMBL/GenBank/DDBJ whole genome shotgun (WGS) entry which is preliminary data.</text>
</comment>
<accession>A0A0A0JN86</accession>
<evidence type="ECO:0000313" key="1">
    <source>
        <dbReference type="EMBL" id="KGN37076.1"/>
    </source>
</evidence>
<gene>
    <name evidence="1" type="ORF">N801_01090</name>
</gene>
<name>A0A0A0JN86_9MICO</name>
<sequence>MDALSVMKDSWSFSVDGGSATAPLIRHLHTLRLRPLMNDVDFLNV</sequence>
<dbReference type="STRING" id="1385519.N801_01090"/>
<keyword evidence="2" id="KW-1185">Reference proteome</keyword>